<dbReference type="NCBIfam" id="TIGR02243">
    <property type="entry name" value="putative baseplate assembly protein"/>
    <property type="match status" value="1"/>
</dbReference>
<keyword evidence="2" id="KW-1185">Reference proteome</keyword>
<name>A0A1R4HDB5_9GAMM</name>
<dbReference type="EMBL" id="FUKJ01000314">
    <property type="protein sequence ID" value="SJM94204.1"/>
    <property type="molecule type" value="Genomic_DNA"/>
</dbReference>
<gene>
    <name evidence="1" type="ORF">CRENPOLYSF2_3810001</name>
</gene>
<organism evidence="1 2">
    <name type="scientific">Crenothrix polyspora</name>
    <dbReference type="NCBI Taxonomy" id="360316"/>
    <lineage>
        <taxon>Bacteria</taxon>
        <taxon>Pseudomonadati</taxon>
        <taxon>Pseudomonadota</taxon>
        <taxon>Gammaproteobacteria</taxon>
        <taxon>Methylococcales</taxon>
        <taxon>Crenotrichaceae</taxon>
        <taxon>Crenothrix</taxon>
    </lineage>
</organism>
<reference evidence="2" key="1">
    <citation type="submission" date="2017-02" db="EMBL/GenBank/DDBJ databases">
        <authorList>
            <person name="Daims H."/>
        </authorList>
    </citation>
    <scope>NUCLEOTIDE SEQUENCE [LARGE SCALE GENOMIC DNA]</scope>
</reference>
<evidence type="ECO:0000313" key="1">
    <source>
        <dbReference type="EMBL" id="SJM94204.1"/>
    </source>
</evidence>
<accession>A0A1R4HDB5</accession>
<dbReference type="Proteomes" id="UP000195442">
    <property type="component" value="Unassembled WGS sequence"/>
</dbReference>
<sequence>MIYHCCDQKRRDAVNEHPLLNGIDYLEVVDRELPDKDALRQKTLLLRFLKPVAGLKTENLILSGGDPGRNPHIQWVEPASPLPQKLSEPEEINVKKIVTALDHPTHVLLIRVDATGDYSTYRLQLRRSLEDNHPPKDFDPRLAEIEFSFKVECPSDFDCKIETFCQKEPQALPDINYLAKDYDSFRRLLLDRLTHLVPDWRERSAADIGVTIAEVLAYVGDHLSYEQDAVATEAYLETARKRVSLRRHALLVDYHTHDGCNARTWVQLQVDTDVVDLLQTKGTRFYTCIPGLPWLIRPDSNDDREALQQKPTVFEPVPIPIDYKINLFQAHNHISIYTWGDHNCCLLKGSTKATLVGHLPKLQVGDLLLFEEVKGPITGMTEDADATRRHIVRLTAVNSTSTDDPKQPLTDPLYNDPSTAPRTITEVAWASEDALPFQFCVSATTDKGHGEKFIEDVSVARGNLVLCDHGMTLPNEEFLGTVPTITQSYRNDSLAPHCASPTQDPVPPRFYPKLAESPLTFVEYLDKVSPEFIKRQKPEQGKKVLFDPYAPAVTWINRKDTTAKNKSVIPVIRLTSSENWEPVNDLLNSNADGQYFVVEVEHDGTSYLRFGNDKFGKRPNSGSSFSAQYRIGNGRAGNIGADTIKHIVTSADGIILGVRNPLPAYGGLDPETAAQVRRRAPQAFRTQERAVTTDDYAEVTQRLDGVQRAAATLRWTGSWYTVFITVDRFGGVPLDQAFKDKLSQHVEQYRMAGHDLEFNDPIYVSLELEMLVCVKADYFRSDVRKGLLNVLGSRRLPDGRLGVFHSDNLSFGQTVFLGPIYAAAHAVAGVASVQITRFARKDRDDPHSAEEGFLKFGRLEIPRLENDPNYPDHGVLRLQLVGGK</sequence>
<evidence type="ECO:0000313" key="2">
    <source>
        <dbReference type="Proteomes" id="UP000195442"/>
    </source>
</evidence>
<dbReference type="InterPro" id="IPR011749">
    <property type="entry name" value="CHP02243"/>
</dbReference>
<proteinExistence type="predicted"/>
<dbReference type="RefSeq" id="WP_087147701.1">
    <property type="nucleotide sequence ID" value="NZ_FUKJ01000314.1"/>
</dbReference>
<dbReference type="AlphaFoldDB" id="A0A1R4HDB5"/>
<dbReference type="OrthoDB" id="9796131at2"/>
<protein>
    <submittedName>
        <fullName evidence="1">Putative phage Mu protein gp47-like protein</fullName>
    </submittedName>
</protein>